<protein>
    <submittedName>
        <fullName evidence="3">SH3 domain-containing protein</fullName>
    </submittedName>
</protein>
<dbReference type="EMBL" id="FMAJ01000032">
    <property type="protein sequence ID" value="SCB62098.1"/>
    <property type="molecule type" value="Genomic_DNA"/>
</dbReference>
<dbReference type="SUPFAM" id="SSF53955">
    <property type="entry name" value="Lysozyme-like"/>
    <property type="match status" value="1"/>
</dbReference>
<dbReference type="Pfam" id="PF18013">
    <property type="entry name" value="Phage_lysozyme2"/>
    <property type="match status" value="1"/>
</dbReference>
<dbReference type="Pfam" id="PF08239">
    <property type="entry name" value="SH3_3"/>
    <property type="match status" value="1"/>
</dbReference>
<dbReference type="AlphaFoldDB" id="A0A1C3YC03"/>
<accession>A0A1C3YC03</accession>
<reference evidence="3 4" key="1">
    <citation type="submission" date="2016-08" db="EMBL/GenBank/DDBJ databases">
        <authorList>
            <person name="Seilhamer J.J."/>
        </authorList>
    </citation>
    <scope>NUCLEOTIDE SEQUENCE [LARGE SCALE GENOMIC DNA]</scope>
    <source>
        <strain evidence="3 4">HBR26</strain>
    </source>
</reference>
<sequence length="420" mass="45680">MAVMKVARVLRDKPSLDAAIIRSVPSGTKVTVLDDKKLPFTEILIDATGERGWVVDEAIDKTRDTVGPLDKLLVAAECVELAANYGGNAYYLMAIAQMRTNIIDAQGPQTNGLFAFTNEEWILNANHPEYQIAYSLSELGDWRAQCTLFAIMAAQTADALSDALATDVSMVQLLLAQTIGFLAARQAIGNDGQDAAALIKGIAPAQAQTDRIDLANLTGRDAALLNGSTVKDILAAIEAKLNESFASVDVIISEQAELFMKKLRQLTDLAPTMVGDINFSSPKILRSREPMARKIAERFASRGYGTLQQIAAIANAIQESNLNPLSTNLRGERSFGLFQLNQNGGVGTGHSDAELLDPDRNIEIMLDEIQKPYLKKSRARFLATASLHEAVEIFVFNFEKPADKPGETQKRFKVAQTLIA</sequence>
<dbReference type="InterPro" id="IPR003646">
    <property type="entry name" value="SH3-like_bac-type"/>
</dbReference>
<dbReference type="Proteomes" id="UP000198723">
    <property type="component" value="Unassembled WGS sequence"/>
</dbReference>
<feature type="domain" description="Phage tail lysozyme" evidence="2">
    <location>
        <begin position="292"/>
        <end position="418"/>
    </location>
</feature>
<dbReference type="Gene3D" id="1.10.530.10">
    <property type="match status" value="1"/>
</dbReference>
<name>A0A1C3YC03_9HYPH</name>
<evidence type="ECO:0000313" key="4">
    <source>
        <dbReference type="Proteomes" id="UP000198723"/>
    </source>
</evidence>
<evidence type="ECO:0000259" key="2">
    <source>
        <dbReference type="Pfam" id="PF18013"/>
    </source>
</evidence>
<gene>
    <name evidence="3" type="ORF">GA0061105_1326</name>
</gene>
<dbReference type="InterPro" id="IPR023346">
    <property type="entry name" value="Lysozyme-like_dom_sf"/>
</dbReference>
<feature type="domain" description="SH3b" evidence="1">
    <location>
        <begin position="10"/>
        <end position="54"/>
    </location>
</feature>
<evidence type="ECO:0000313" key="3">
    <source>
        <dbReference type="EMBL" id="SCB62098.1"/>
    </source>
</evidence>
<organism evidence="3 4">
    <name type="scientific">Rhizobium aethiopicum</name>
    <dbReference type="NCBI Taxonomy" id="1138170"/>
    <lineage>
        <taxon>Bacteria</taxon>
        <taxon>Pseudomonadati</taxon>
        <taxon>Pseudomonadota</taxon>
        <taxon>Alphaproteobacteria</taxon>
        <taxon>Hyphomicrobiales</taxon>
        <taxon>Rhizobiaceae</taxon>
        <taxon>Rhizobium/Agrobacterium group</taxon>
        <taxon>Rhizobium</taxon>
    </lineage>
</organism>
<evidence type="ECO:0000259" key="1">
    <source>
        <dbReference type="Pfam" id="PF08239"/>
    </source>
</evidence>
<dbReference type="STRING" id="1138170.GA0061105_1326"/>
<proteinExistence type="predicted"/>
<dbReference type="RefSeq" id="WP_092754954.1">
    <property type="nucleotide sequence ID" value="NZ_FMAJ01000032.1"/>
</dbReference>
<dbReference type="InterPro" id="IPR041219">
    <property type="entry name" value="Phage_lysozyme2"/>
</dbReference>
<dbReference type="Gene3D" id="2.30.30.40">
    <property type="entry name" value="SH3 Domains"/>
    <property type="match status" value="1"/>
</dbReference>